<keyword evidence="2" id="KW-0863">Zinc-finger</keyword>
<keyword evidence="1" id="KW-0378">Hydrolase</keyword>
<evidence type="ECO:0000256" key="3">
    <source>
        <dbReference type="SAM" id="MobiDB-lite"/>
    </source>
</evidence>
<evidence type="ECO:0000256" key="1">
    <source>
        <dbReference type="ARBA" id="ARBA00022750"/>
    </source>
</evidence>
<dbReference type="InterPro" id="IPR001584">
    <property type="entry name" value="Integrase_cat-core"/>
</dbReference>
<dbReference type="InterPro" id="IPR043502">
    <property type="entry name" value="DNA/RNA_pol_sf"/>
</dbReference>
<dbReference type="Pfam" id="PF14223">
    <property type="entry name" value="Retrotran_gag_2"/>
    <property type="match status" value="1"/>
</dbReference>
<feature type="domain" description="Integrase catalytic" evidence="5">
    <location>
        <begin position="1100"/>
        <end position="1278"/>
    </location>
</feature>
<dbReference type="GO" id="GO:0003676">
    <property type="term" value="F:nucleic acid binding"/>
    <property type="evidence" value="ECO:0007669"/>
    <property type="project" value="InterPro"/>
</dbReference>
<keyword evidence="1" id="KW-0645">Protease</keyword>
<dbReference type="GO" id="GO:0008270">
    <property type="term" value="F:zinc ion binding"/>
    <property type="evidence" value="ECO:0007669"/>
    <property type="project" value="UniProtKB-KW"/>
</dbReference>
<dbReference type="PANTHER" id="PTHR11439">
    <property type="entry name" value="GAG-POL-RELATED RETROTRANSPOSON"/>
    <property type="match status" value="1"/>
</dbReference>
<dbReference type="Gene3D" id="3.30.420.10">
    <property type="entry name" value="Ribonuclease H-like superfamily/Ribonuclease H"/>
    <property type="match status" value="1"/>
</dbReference>
<dbReference type="InterPro" id="IPR012337">
    <property type="entry name" value="RNaseH-like_sf"/>
</dbReference>
<dbReference type="SUPFAM" id="SSF53098">
    <property type="entry name" value="Ribonuclease H-like"/>
    <property type="match status" value="1"/>
</dbReference>
<dbReference type="PANTHER" id="PTHR11439:SF440">
    <property type="entry name" value="INTEGRASE CATALYTIC DOMAIN-CONTAINING PROTEIN"/>
    <property type="match status" value="1"/>
</dbReference>
<dbReference type="Pfam" id="PF25597">
    <property type="entry name" value="SH3_retrovirus"/>
    <property type="match status" value="1"/>
</dbReference>
<feature type="region of interest" description="Disordered" evidence="3">
    <location>
        <begin position="1351"/>
        <end position="1382"/>
    </location>
</feature>
<dbReference type="EMBL" id="JARYMX010000007">
    <property type="protein sequence ID" value="KAJ9542191.1"/>
    <property type="molecule type" value="Genomic_DNA"/>
</dbReference>
<dbReference type="Proteomes" id="UP001172457">
    <property type="component" value="Chromosome 7"/>
</dbReference>
<dbReference type="InterPro" id="IPR013103">
    <property type="entry name" value="RVT_2"/>
</dbReference>
<dbReference type="InterPro" id="IPR036397">
    <property type="entry name" value="RNaseH_sf"/>
</dbReference>
<organism evidence="6 7">
    <name type="scientific">Centaurea solstitialis</name>
    <name type="common">yellow star-thistle</name>
    <dbReference type="NCBI Taxonomy" id="347529"/>
    <lineage>
        <taxon>Eukaryota</taxon>
        <taxon>Viridiplantae</taxon>
        <taxon>Streptophyta</taxon>
        <taxon>Embryophyta</taxon>
        <taxon>Tracheophyta</taxon>
        <taxon>Spermatophyta</taxon>
        <taxon>Magnoliopsida</taxon>
        <taxon>eudicotyledons</taxon>
        <taxon>Gunneridae</taxon>
        <taxon>Pentapetalae</taxon>
        <taxon>asterids</taxon>
        <taxon>campanulids</taxon>
        <taxon>Asterales</taxon>
        <taxon>Asteraceae</taxon>
        <taxon>Carduoideae</taxon>
        <taxon>Cardueae</taxon>
        <taxon>Centaureinae</taxon>
        <taxon>Centaurea</taxon>
    </lineage>
</organism>
<protein>
    <submittedName>
        <fullName evidence="6">Uncharacterized protein</fullName>
    </submittedName>
</protein>
<dbReference type="PROSITE" id="PS50994">
    <property type="entry name" value="INTEGRASE"/>
    <property type="match status" value="1"/>
</dbReference>
<dbReference type="InterPro" id="IPR036875">
    <property type="entry name" value="Znf_CCHC_sf"/>
</dbReference>
<dbReference type="GO" id="GO:0015074">
    <property type="term" value="P:DNA integration"/>
    <property type="evidence" value="ECO:0007669"/>
    <property type="project" value="InterPro"/>
</dbReference>
<dbReference type="Pfam" id="PF13976">
    <property type="entry name" value="gag_pre-integrs"/>
    <property type="match status" value="1"/>
</dbReference>
<keyword evidence="2" id="KW-0479">Metal-binding</keyword>
<comment type="caution">
    <text evidence="6">The sequence shown here is derived from an EMBL/GenBank/DDBJ whole genome shotgun (WGS) entry which is preliminary data.</text>
</comment>
<dbReference type="InterPro" id="IPR001878">
    <property type="entry name" value="Znf_CCHC"/>
</dbReference>
<sequence>MEEPRRSTRTRKEKSLGDDFVSYLVEGSQKKVTREVIFTIDFEDDPKTFSEAMSSRDAHLWKEAINDEMDSILGNGTWELDDLPKGKIPIGSKWIFKKKYHPDGSISAYKARLVAKGYRQREGIDYFDTYAPVARISSIRTLIAISALKGLYIHQMDVKTAFLNGYLNEEIYLEQPEGFVVPGQENKVCRLIKSLYGLKQAPKQWHERFDTTVTNFCFRHNGADRCIYSKCTSDYTVVICLYVDDMLIISTDLEGISETKKYLSSNFKMKDLGEVDTILGIKVKRTGSQISLSQSHYIEKILTKFQHLNIKEFNTPFDSCVKLGANSGRAVAQLEYASAIGSMMYAMHCTRPDIAFAVSKLSQHTINPGVEHWKAISRVLGYLKRTSKLEMTYTSSSGILEGYSDASWIDQTSDSKSTSGWIFTLAGGAISWASKRQTCIAHSTMEAEFIALAAAGKEAEWIRDLLSDIRLWDVPMPSIPMYCDSEATLSKVYNAVYNGKSRHIGLRHNYVRQLFENGTIKVVFVKSRRRRKARWVYKGFPSLIIQTKWWGSSRSSPHARLAVTVSASRVPASGACRRTLHAAASSLGAEELLFLVNGSQIRRLRDVNTFKDRSLFRAVLSLPKQSMESELPSENLRLMNQDIVKLDRFDGQNYTRWVEKVKFLLMFLKLYYILDPDLPPIPENPTPAAGQQPDLRAIADLEKQRLLRKEAEALCLGHIKNTLSDRLFDPYSPISDPRELWKALEQKYKTHEEGTNKYLVFKYLEFQMVDDKPIMEQVHELQVLVNKLNVLSIPIVELFQVGAIIAKLPPSWKDFSKRMMHKSEDFSLDDLMKHLRIEEETRIRDKRGKAISNVHHVTGSSNQKNKQSWGQNKVKNFGPKKQSFKRSGNQKPKFNNKPKKSGPCHVCGETGHYARECKDRKSGPVANAVEEVANLVANVNLGRVYMISSLTRAVAARGWFVDTGATIHVCAQRRCFDTYRPVPAGTVVVCADGHRADVLGIGDVILRFKRGRTVVLTDALHVPTIPKGLVSADKFDKGGFKMVLENGRIDISRGGAYVGKAVNVSGMYRLVLESDDEVNNVGSGSSSGSNDVTSGVGSNNVLFPFANEVNISGYFVCSVTSSDTSVTLWHKRLAHTNIKNIEKMQAKGMLTLDKKDFENDEAFDAFKVYKAEVENQQEKRIIILRSDRGGEYFSREFDAFCEENGIKHERTSQFTPQQNGLAERKNRTLVEMVNCMLNQSGLPTNLWGEALLTACHIHNRITSRVIPTSPYELWKGRKPEIDYMKVWGCVAYYRTPDPKRSKLGDRAMKSIFVGYAMNSVAYRFLDNESGVIMESRDADFFEDKFLKDSETTNPISIPSTSRDVPEPSRYIEEPRRSTRTRKEKSLGDDFVSYLVEGSQKKVTREVIFTIDFEDDPTTFSEAMSSRDVHLWKEAINDEMDSILGNGTWELDDLPKGKIPIGSKWIFKKKYHPDGSISAYKARLVAKGYRQREGIDYFDTYAPVARISSIRTLIAISVLKGLYIHQMDVKTAFLNGYLNEEIYLEQPEGFVVPGQENKVCRLIKSLYGLKQAPKQWHERFDTTVTNFGFRHNGADRCIYSKCTSDYTVVICLYVDDMLIISTDLEGISETKKYLSSNFKMKDLGEVDTILGIKVKRTGSQISLSQSHYIEKILTKFQHLNIKEFNTPFDSCVKLGANSGRAVAQLEYASAIGSMMYAMHCTRPDIAFAVSKLSQHTINPGVEHWKAVSRVLGYLKRTSKLEMTYTSSSGILEGYSDASWIDQTSDSKSTSGWIFTLAGGAISWASKRQTCIAHSTMEAEFIALAAASKEAEWIRDLLSDIRLWDVPMPSIPMYCDSEATLSKVYNAVYNGKSRHIGLRHNYVRQLFENGTIKVVFVKSRRRRKARWVYKGFPSLIIQTKWWGSSRSSPHARLAVTVSASRVPASGACRRTLHAAASSLGAEELLFLVNGSQIR</sequence>
<evidence type="ECO:0000259" key="4">
    <source>
        <dbReference type="PROSITE" id="PS50158"/>
    </source>
</evidence>
<keyword evidence="7" id="KW-1185">Reference proteome</keyword>
<feature type="non-terminal residue" evidence="6">
    <location>
        <position position="1"/>
    </location>
</feature>
<dbReference type="GO" id="GO:0004190">
    <property type="term" value="F:aspartic-type endopeptidase activity"/>
    <property type="evidence" value="ECO:0007669"/>
    <property type="project" value="UniProtKB-KW"/>
</dbReference>
<dbReference type="Pfam" id="PF00098">
    <property type="entry name" value="zf-CCHC"/>
    <property type="match status" value="1"/>
</dbReference>
<feature type="region of interest" description="Disordered" evidence="3">
    <location>
        <begin position="858"/>
        <end position="902"/>
    </location>
</feature>
<dbReference type="InterPro" id="IPR057670">
    <property type="entry name" value="SH3_retrovirus"/>
</dbReference>
<reference evidence="6" key="1">
    <citation type="submission" date="2023-03" db="EMBL/GenBank/DDBJ databases">
        <title>Chromosome-scale reference genome and RAD-based genetic map of yellow starthistle (Centaurea solstitialis) reveal putative structural variation and QTLs associated with invader traits.</title>
        <authorList>
            <person name="Reatini B."/>
            <person name="Cang F.A."/>
            <person name="Jiang Q."/>
            <person name="Mckibben M.T.W."/>
            <person name="Barker M.S."/>
            <person name="Rieseberg L.H."/>
            <person name="Dlugosch K.M."/>
        </authorList>
    </citation>
    <scope>NUCLEOTIDE SEQUENCE</scope>
    <source>
        <strain evidence="6">CAN-66</strain>
        <tissue evidence="6">Leaf</tissue>
    </source>
</reference>
<dbReference type="InterPro" id="IPR025724">
    <property type="entry name" value="GAG-pre-integrase_dom"/>
</dbReference>
<feature type="compositionally biased region" description="Basic and acidic residues" evidence="3">
    <location>
        <begin position="1363"/>
        <end position="1376"/>
    </location>
</feature>
<feature type="compositionally biased region" description="Polar residues" evidence="3">
    <location>
        <begin position="1351"/>
        <end position="1362"/>
    </location>
</feature>
<dbReference type="SUPFAM" id="SSF57756">
    <property type="entry name" value="Retrovirus zinc finger-like domains"/>
    <property type="match status" value="1"/>
</dbReference>
<dbReference type="SMART" id="SM00343">
    <property type="entry name" value="ZnF_C2HC"/>
    <property type="match status" value="1"/>
</dbReference>
<dbReference type="SUPFAM" id="SSF56672">
    <property type="entry name" value="DNA/RNA polymerases"/>
    <property type="match status" value="2"/>
</dbReference>
<evidence type="ECO:0000313" key="6">
    <source>
        <dbReference type="EMBL" id="KAJ9542191.1"/>
    </source>
</evidence>
<dbReference type="CDD" id="cd09272">
    <property type="entry name" value="RNase_HI_RT_Ty1"/>
    <property type="match status" value="2"/>
</dbReference>
<feature type="compositionally biased region" description="Polar residues" evidence="3">
    <location>
        <begin position="858"/>
        <end position="874"/>
    </location>
</feature>
<dbReference type="Pfam" id="PF07727">
    <property type="entry name" value="RVT_2"/>
    <property type="match status" value="2"/>
</dbReference>
<evidence type="ECO:0000313" key="7">
    <source>
        <dbReference type="Proteomes" id="UP001172457"/>
    </source>
</evidence>
<proteinExistence type="predicted"/>
<name>A0AA38SUK8_9ASTR</name>
<keyword evidence="2" id="KW-0862">Zinc</keyword>
<gene>
    <name evidence="6" type="ORF">OSB04_028697</name>
</gene>
<dbReference type="Pfam" id="PF22936">
    <property type="entry name" value="Pol_BBD"/>
    <property type="match status" value="1"/>
</dbReference>
<evidence type="ECO:0000259" key="5">
    <source>
        <dbReference type="PROSITE" id="PS50994"/>
    </source>
</evidence>
<evidence type="ECO:0000256" key="2">
    <source>
        <dbReference type="PROSITE-ProRule" id="PRU00047"/>
    </source>
</evidence>
<accession>A0AA38SUK8</accession>
<dbReference type="InterPro" id="IPR054722">
    <property type="entry name" value="PolX-like_BBD"/>
</dbReference>
<dbReference type="PROSITE" id="PS50158">
    <property type="entry name" value="ZF_CCHC"/>
    <property type="match status" value="1"/>
</dbReference>
<keyword evidence="1" id="KW-0064">Aspartyl protease</keyword>
<feature type="domain" description="CCHC-type" evidence="4">
    <location>
        <begin position="904"/>
        <end position="919"/>
    </location>
</feature>